<evidence type="ECO:0000313" key="2">
    <source>
        <dbReference type="Proteomes" id="UP001148834"/>
    </source>
</evidence>
<organism evidence="1 2">
    <name type="scientific">Glaesserella parasuis</name>
    <name type="common">Haemophilus parasuis</name>
    <dbReference type="NCBI Taxonomy" id="738"/>
    <lineage>
        <taxon>Bacteria</taxon>
        <taxon>Pseudomonadati</taxon>
        <taxon>Pseudomonadota</taxon>
        <taxon>Gammaproteobacteria</taxon>
        <taxon>Pasteurellales</taxon>
        <taxon>Pasteurellaceae</taxon>
        <taxon>Glaesserella</taxon>
    </lineage>
</organism>
<protein>
    <submittedName>
        <fullName evidence="1">Uncharacterized protein</fullName>
    </submittedName>
</protein>
<dbReference type="EMBL" id="JAODIR010000055">
    <property type="protein sequence ID" value="MDD2168741.1"/>
    <property type="molecule type" value="Genomic_DNA"/>
</dbReference>
<sequence length="62" mass="6992">MKHFHRKNVITGIILSCVAGFTYANPMLDSGTLNKQLEQTRQMQAAKVKPSGELFKTPTREE</sequence>
<dbReference type="Proteomes" id="UP001148834">
    <property type="component" value="Unassembled WGS sequence"/>
</dbReference>
<dbReference type="AlphaFoldDB" id="A0AA42EJR5"/>
<evidence type="ECO:0000313" key="1">
    <source>
        <dbReference type="EMBL" id="MDD2168741.1"/>
    </source>
</evidence>
<comment type="caution">
    <text evidence="1">The sequence shown here is derived from an EMBL/GenBank/DDBJ whole genome shotgun (WGS) entry which is preliminary data.</text>
</comment>
<gene>
    <name evidence="1" type="ORF">N5925_09190</name>
</gene>
<name>A0AA42EJR5_GLAPU</name>
<reference evidence="1" key="1">
    <citation type="submission" date="2022-09" db="EMBL/GenBank/DDBJ databases">
        <title>Molecular characterization of Glaesserella parasuis strains circulating in commercial swine farms using whole-genome sequencing.</title>
        <authorList>
            <person name="Mugabi R."/>
            <person name="Clavijo M."/>
            <person name="Li G."/>
        </authorList>
    </citation>
    <scope>NUCLEOTIDE SEQUENCE</scope>
    <source>
        <strain evidence="1">0435-53</strain>
    </source>
</reference>
<proteinExistence type="predicted"/>
<accession>A0AA42EJR5</accession>